<reference evidence="2 3" key="1">
    <citation type="submission" date="2017-02" db="EMBL/GenBank/DDBJ databases">
        <title>Acinetobacter sp. ANC 4945, whole genome shotgun sequencing project.</title>
        <authorList>
            <person name="Radolfova-Krizova L."/>
            <person name="Al Atrouni A."/>
            <person name="Nemec A."/>
        </authorList>
    </citation>
    <scope>NUCLEOTIDE SEQUENCE [LARGE SCALE GENOMIC DNA]</scope>
    <source>
        <strain evidence="2 3">ANC 4945</strain>
    </source>
</reference>
<dbReference type="RefSeq" id="WP_078189248.1">
    <property type="nucleotide sequence ID" value="NZ_JAMCOZ010000005.1"/>
</dbReference>
<dbReference type="AlphaFoldDB" id="A0A1T1H4G3"/>
<keyword evidence="1" id="KW-0732">Signal</keyword>
<evidence type="ECO:0000313" key="3">
    <source>
        <dbReference type="Proteomes" id="UP000191160"/>
    </source>
</evidence>
<comment type="caution">
    <text evidence="2">The sequence shown here is derived from an EMBL/GenBank/DDBJ whole genome shotgun (WGS) entry which is preliminary data.</text>
</comment>
<sequence length="62" mass="6906">MSIINFRMIFLCSALAASSLSTAMPVLYSMDFPQEKKAEEKEFLAKQDQVKAESKSLTDASK</sequence>
<name>A0A1T1H4G3_9GAMM</name>
<feature type="signal peptide" evidence="1">
    <location>
        <begin position="1"/>
        <end position="23"/>
    </location>
</feature>
<organism evidence="2 3">
    <name type="scientific">Acinetobacter amyesii</name>
    <dbReference type="NCBI Taxonomy" id="2942470"/>
    <lineage>
        <taxon>Bacteria</taxon>
        <taxon>Pseudomonadati</taxon>
        <taxon>Pseudomonadota</taxon>
        <taxon>Gammaproteobacteria</taxon>
        <taxon>Moraxellales</taxon>
        <taxon>Moraxellaceae</taxon>
        <taxon>Acinetobacter</taxon>
    </lineage>
</organism>
<proteinExistence type="predicted"/>
<keyword evidence="3" id="KW-1185">Reference proteome</keyword>
<dbReference type="Proteomes" id="UP000191160">
    <property type="component" value="Unassembled WGS sequence"/>
</dbReference>
<evidence type="ECO:0000256" key="1">
    <source>
        <dbReference type="SAM" id="SignalP"/>
    </source>
</evidence>
<feature type="chain" id="PRO_5012594345" evidence="1">
    <location>
        <begin position="24"/>
        <end position="62"/>
    </location>
</feature>
<accession>A0A1T1H4G3</accession>
<protein>
    <submittedName>
        <fullName evidence="2">Uncharacterized protein</fullName>
    </submittedName>
</protein>
<gene>
    <name evidence="2" type="ORF">B1202_03630</name>
</gene>
<dbReference type="EMBL" id="MVKX01000002">
    <property type="protein sequence ID" value="OOV84733.1"/>
    <property type="molecule type" value="Genomic_DNA"/>
</dbReference>
<evidence type="ECO:0000313" key="2">
    <source>
        <dbReference type="EMBL" id="OOV84733.1"/>
    </source>
</evidence>